<dbReference type="SUPFAM" id="SSF57903">
    <property type="entry name" value="FYVE/PHD zinc finger"/>
    <property type="match status" value="2"/>
</dbReference>
<dbReference type="Proteomes" id="UP001367508">
    <property type="component" value="Unassembled WGS sequence"/>
</dbReference>
<dbReference type="Pfam" id="PF16135">
    <property type="entry name" value="TDBD"/>
    <property type="match status" value="1"/>
</dbReference>
<dbReference type="InterPro" id="IPR019787">
    <property type="entry name" value="Znf_PHD-finger"/>
</dbReference>
<dbReference type="SMART" id="SM00249">
    <property type="entry name" value="PHD"/>
    <property type="match status" value="2"/>
</dbReference>
<dbReference type="InterPro" id="IPR001965">
    <property type="entry name" value="Znf_PHD"/>
</dbReference>
<keyword evidence="5" id="KW-0539">Nucleus</keyword>
<dbReference type="InterPro" id="IPR011011">
    <property type="entry name" value="Znf_FYVE_PHD"/>
</dbReference>
<dbReference type="SUPFAM" id="SSF55729">
    <property type="entry name" value="Acyl-CoA N-acyltransferases (Nat)"/>
    <property type="match status" value="1"/>
</dbReference>
<evidence type="ECO:0000256" key="5">
    <source>
        <dbReference type="ARBA" id="ARBA00023242"/>
    </source>
</evidence>
<dbReference type="GO" id="GO:0003714">
    <property type="term" value="F:transcription corepressor activity"/>
    <property type="evidence" value="ECO:0007669"/>
    <property type="project" value="InterPro"/>
</dbReference>
<evidence type="ECO:0000256" key="4">
    <source>
        <dbReference type="ARBA" id="ARBA00022833"/>
    </source>
</evidence>
<evidence type="ECO:0000313" key="10">
    <source>
        <dbReference type="EMBL" id="KAK7351585.1"/>
    </source>
</evidence>
<dbReference type="Pfam" id="PF23011">
    <property type="entry name" value="PHD-1st_NSD"/>
    <property type="match status" value="1"/>
</dbReference>
<dbReference type="CDD" id="cd15489">
    <property type="entry name" value="PHD_SF"/>
    <property type="match status" value="1"/>
</dbReference>
<dbReference type="PROSITE" id="PS50016">
    <property type="entry name" value="ZF_PHD_2"/>
    <property type="match status" value="1"/>
</dbReference>
<dbReference type="InterPro" id="IPR000182">
    <property type="entry name" value="GNAT_dom"/>
</dbReference>
<dbReference type="Gene3D" id="3.40.630.30">
    <property type="match status" value="1"/>
</dbReference>
<evidence type="ECO:0000256" key="3">
    <source>
        <dbReference type="ARBA" id="ARBA00022771"/>
    </source>
</evidence>
<dbReference type="GO" id="GO:0006357">
    <property type="term" value="P:regulation of transcription by RNA polymerase II"/>
    <property type="evidence" value="ECO:0007669"/>
    <property type="project" value="TreeGrafter"/>
</dbReference>
<dbReference type="EMBL" id="JAYMYQ010000002">
    <property type="protein sequence ID" value="KAK7351585.1"/>
    <property type="molecule type" value="Genomic_DNA"/>
</dbReference>
<feature type="domain" description="PHD-type" evidence="8">
    <location>
        <begin position="282"/>
        <end position="327"/>
    </location>
</feature>
<dbReference type="PROSITE" id="PS51186">
    <property type="entry name" value="GNAT"/>
    <property type="match status" value="1"/>
</dbReference>
<keyword evidence="11" id="KW-1185">Reference proteome</keyword>
<evidence type="ECO:0000313" key="11">
    <source>
        <dbReference type="Proteomes" id="UP001367508"/>
    </source>
</evidence>
<keyword evidence="2" id="KW-0479">Metal-binding</keyword>
<feature type="region of interest" description="Disordered" evidence="7">
    <location>
        <begin position="96"/>
        <end position="160"/>
    </location>
</feature>
<sequence length="590" mass="66699">MGSAAPVASVEPEYCPQAVIDWYNLTALKGQGAFNRDLSLKAKKHLSALGWRFWYVNKKDRWELRYTSPNNGKNYISLRRACKSCIEDGGCMPQNVPLVQQNNPSPTTVSSSSSDHAQPNKKKKKQEGKCKDIAGVQPRRFKKREMDDDDDDGYYSEEELDEASISACGKRVRSLDGAQGYSDSSQRNPRGIISQLMDNKVVGLYSSVFCRGTNNEVKKGKLLRCGIACDCCGFVFSLTRFEAHAGCKKHRPSATIFLEDGRSLLDCQREAMKEEGPEIVNDSICSVCHYGGELMLCDCCPSSFHPYCLGLDHVPDGEWFCPPCSCKICNRPRYRDDCANDMDNSFLVCDQCERRYHIGCLKVGGFTSFGNHLNDKNWFCNTGCEKVFLGLQKLIGKPFCVSEDNLTWTLMKAVKSDELEGLSQNESKLSVALGVLRECFDPVLDAFFGRDIVTDVIFSRGSELNRLNFRGFYTVVLEKNGEVISVATIRIFGQKVAEIPFVGTRRQYRRLGMCRILMNEIEKQLSYLGVERVVLPSSHYVIDTWRNSFGFERMTNSDKSLFLDYTFLDFQDTIMCHKPLVAPLMNYYMA</sequence>
<dbReference type="GO" id="GO:0005634">
    <property type="term" value="C:nucleus"/>
    <property type="evidence" value="ECO:0007669"/>
    <property type="project" value="UniProtKB-SubCell"/>
</dbReference>
<dbReference type="PANTHER" id="PTHR46309:SF15">
    <property type="entry name" value="PHD-FINGER PROTEIN"/>
    <property type="match status" value="1"/>
</dbReference>
<evidence type="ECO:0000256" key="7">
    <source>
        <dbReference type="SAM" id="MobiDB-lite"/>
    </source>
</evidence>
<feature type="compositionally biased region" description="Low complexity" evidence="7">
    <location>
        <begin position="104"/>
        <end position="114"/>
    </location>
</feature>
<organism evidence="10 11">
    <name type="scientific">Canavalia gladiata</name>
    <name type="common">Sword bean</name>
    <name type="synonym">Dolichos gladiatus</name>
    <dbReference type="NCBI Taxonomy" id="3824"/>
    <lineage>
        <taxon>Eukaryota</taxon>
        <taxon>Viridiplantae</taxon>
        <taxon>Streptophyta</taxon>
        <taxon>Embryophyta</taxon>
        <taxon>Tracheophyta</taxon>
        <taxon>Spermatophyta</taxon>
        <taxon>Magnoliopsida</taxon>
        <taxon>eudicotyledons</taxon>
        <taxon>Gunneridae</taxon>
        <taxon>Pentapetalae</taxon>
        <taxon>rosids</taxon>
        <taxon>fabids</taxon>
        <taxon>Fabales</taxon>
        <taxon>Fabaceae</taxon>
        <taxon>Papilionoideae</taxon>
        <taxon>50 kb inversion clade</taxon>
        <taxon>NPAAA clade</taxon>
        <taxon>indigoferoid/millettioid clade</taxon>
        <taxon>Phaseoleae</taxon>
        <taxon>Canavalia</taxon>
    </lineage>
</organism>
<dbReference type="InterPro" id="IPR013083">
    <property type="entry name" value="Znf_RING/FYVE/PHD"/>
</dbReference>
<evidence type="ECO:0000259" key="8">
    <source>
        <dbReference type="PROSITE" id="PS50016"/>
    </source>
</evidence>
<proteinExistence type="predicted"/>
<dbReference type="Pfam" id="PF23209">
    <property type="entry name" value="IDM1_C"/>
    <property type="match status" value="1"/>
</dbReference>
<name>A0AAN9MB65_CANGL</name>
<dbReference type="CDD" id="cd04301">
    <property type="entry name" value="NAT_SF"/>
    <property type="match status" value="1"/>
</dbReference>
<evidence type="ECO:0000256" key="1">
    <source>
        <dbReference type="ARBA" id="ARBA00004123"/>
    </source>
</evidence>
<feature type="compositionally biased region" description="Acidic residues" evidence="7">
    <location>
        <begin position="147"/>
        <end position="160"/>
    </location>
</feature>
<dbReference type="InterPro" id="IPR054292">
    <property type="entry name" value="DUF7028"/>
</dbReference>
<dbReference type="InterPro" id="IPR059153">
    <property type="entry name" value="NSD_PHD-1st"/>
</dbReference>
<evidence type="ECO:0000259" key="9">
    <source>
        <dbReference type="PROSITE" id="PS51186"/>
    </source>
</evidence>
<dbReference type="Pfam" id="PF22970">
    <property type="entry name" value="DUF7028"/>
    <property type="match status" value="1"/>
</dbReference>
<comment type="caution">
    <text evidence="10">The sequence shown here is derived from an EMBL/GenBank/DDBJ whole genome shotgun (WGS) entry which is preliminary data.</text>
</comment>
<evidence type="ECO:0000256" key="2">
    <source>
        <dbReference type="ARBA" id="ARBA00022723"/>
    </source>
</evidence>
<dbReference type="GO" id="GO:0016747">
    <property type="term" value="F:acyltransferase activity, transferring groups other than amino-acyl groups"/>
    <property type="evidence" value="ECO:0007669"/>
    <property type="project" value="InterPro"/>
</dbReference>
<dbReference type="PANTHER" id="PTHR46309">
    <property type="entry name" value="PHD FINGER PROTEIN 12"/>
    <property type="match status" value="1"/>
</dbReference>
<protein>
    <submittedName>
        <fullName evidence="10">Uncharacterized protein</fullName>
    </submittedName>
</protein>
<dbReference type="Gene3D" id="3.30.40.10">
    <property type="entry name" value="Zinc/RING finger domain, C3HC4 (zinc finger)"/>
    <property type="match status" value="2"/>
</dbReference>
<accession>A0AAN9MB65</accession>
<reference evidence="10 11" key="1">
    <citation type="submission" date="2024-01" db="EMBL/GenBank/DDBJ databases">
        <title>The genomes of 5 underutilized Papilionoideae crops provide insights into root nodulation and disease resistanc.</title>
        <authorList>
            <person name="Jiang F."/>
        </authorList>
    </citation>
    <scope>NUCLEOTIDE SEQUENCE [LARGE SCALE GENOMIC DNA]</scope>
    <source>
        <strain evidence="10">LVBAO_FW01</strain>
        <tissue evidence="10">Leaves</tissue>
    </source>
</reference>
<dbReference type="AlphaFoldDB" id="A0AAN9MB65"/>
<dbReference type="GO" id="GO:0008270">
    <property type="term" value="F:zinc ion binding"/>
    <property type="evidence" value="ECO:0007669"/>
    <property type="project" value="UniProtKB-KW"/>
</dbReference>
<dbReference type="InterPro" id="IPR056511">
    <property type="entry name" value="IDM1_C"/>
</dbReference>
<dbReference type="InterPro" id="IPR016181">
    <property type="entry name" value="Acyl_CoA_acyltransferase"/>
</dbReference>
<comment type="subcellular location">
    <subcellularLocation>
        <location evidence="1">Nucleus</location>
    </subcellularLocation>
</comment>
<dbReference type="InterPro" id="IPR042163">
    <property type="entry name" value="PHF12"/>
</dbReference>
<gene>
    <name evidence="10" type="ORF">VNO77_11147</name>
</gene>
<evidence type="ECO:0000256" key="6">
    <source>
        <dbReference type="PROSITE-ProRule" id="PRU00146"/>
    </source>
</evidence>
<keyword evidence="3 6" id="KW-0863">Zinc-finger</keyword>
<keyword evidence="4" id="KW-0862">Zinc</keyword>
<feature type="domain" description="N-acetyltransferase" evidence="9">
    <location>
        <begin position="434"/>
        <end position="574"/>
    </location>
</feature>
<dbReference type="InterPro" id="IPR032308">
    <property type="entry name" value="TDBD"/>
</dbReference>